<keyword evidence="1" id="KW-0472">Membrane</keyword>
<accession>A0A6N7XI19</accession>
<evidence type="ECO:0000313" key="3">
    <source>
        <dbReference type="EMBL" id="MSU00382.1"/>
    </source>
</evidence>
<feature type="domain" description="SHOCT" evidence="2">
    <location>
        <begin position="79"/>
        <end position="105"/>
    </location>
</feature>
<organism evidence="3 4">
    <name type="scientific">Tissierella pigra</name>
    <dbReference type="NCBI Taxonomy" id="2607614"/>
    <lineage>
        <taxon>Bacteria</taxon>
        <taxon>Bacillati</taxon>
        <taxon>Bacillota</taxon>
        <taxon>Tissierellia</taxon>
        <taxon>Tissierellales</taxon>
        <taxon>Tissierellaceae</taxon>
        <taxon>Tissierella</taxon>
    </lineage>
</organism>
<evidence type="ECO:0000256" key="1">
    <source>
        <dbReference type="SAM" id="Phobius"/>
    </source>
</evidence>
<keyword evidence="1" id="KW-0812">Transmembrane</keyword>
<evidence type="ECO:0000259" key="2">
    <source>
        <dbReference type="Pfam" id="PF09851"/>
    </source>
</evidence>
<protein>
    <submittedName>
        <fullName evidence="3">SHOCT domain-containing protein</fullName>
    </submittedName>
</protein>
<dbReference type="Proteomes" id="UP000469523">
    <property type="component" value="Unassembled WGS sequence"/>
</dbReference>
<evidence type="ECO:0000313" key="4">
    <source>
        <dbReference type="Proteomes" id="UP000469523"/>
    </source>
</evidence>
<comment type="caution">
    <text evidence="3">The sequence shown here is derived from an EMBL/GenBank/DDBJ whole genome shotgun (WGS) entry which is preliminary data.</text>
</comment>
<proteinExistence type="predicted"/>
<reference evidence="3 4" key="1">
    <citation type="submission" date="2019-09" db="EMBL/GenBank/DDBJ databases">
        <title>In-depth cultivation of the pig gut microbiome towards novel bacterial diversity and tailored functional studies.</title>
        <authorList>
            <person name="Wylensek D."/>
            <person name="Hitch T.C.A."/>
            <person name="Clavel T."/>
        </authorList>
    </citation>
    <scope>NUCLEOTIDE SEQUENCE [LARGE SCALE GENOMIC DNA]</scope>
    <source>
        <strain evidence="3 4">WCA3-693-APC-4?</strain>
    </source>
</reference>
<sequence>MKKVRVKPSKFSSAIAGVIGIIFVIFGITQISVMGIFGVVWTLGAAGVTGYHLYNLFSSKGAGVYEIDIHEQQEDFDAKLRKLDKLYQDGIISKEEYEIKKAEILNSKW</sequence>
<keyword evidence="4" id="KW-1185">Reference proteome</keyword>
<feature type="transmembrane region" description="Helical" evidence="1">
    <location>
        <begin position="12"/>
        <end position="29"/>
    </location>
</feature>
<feature type="transmembrane region" description="Helical" evidence="1">
    <location>
        <begin position="35"/>
        <end position="54"/>
    </location>
</feature>
<name>A0A6N7XI19_9FIRM</name>
<dbReference type="EMBL" id="VUNQ01000003">
    <property type="protein sequence ID" value="MSU00382.1"/>
    <property type="molecule type" value="Genomic_DNA"/>
</dbReference>
<dbReference type="InterPro" id="IPR018649">
    <property type="entry name" value="SHOCT"/>
</dbReference>
<dbReference type="AlphaFoldDB" id="A0A6N7XI19"/>
<dbReference type="Pfam" id="PF09851">
    <property type="entry name" value="SHOCT"/>
    <property type="match status" value="1"/>
</dbReference>
<gene>
    <name evidence="3" type="ORF">FYJ83_02740</name>
</gene>
<dbReference type="RefSeq" id="WP_154438808.1">
    <property type="nucleotide sequence ID" value="NZ_VUNQ01000003.1"/>
</dbReference>
<keyword evidence="1" id="KW-1133">Transmembrane helix</keyword>